<sequence length="163" mass="18926">MDYYINGFGAIDQENPASFYDIYKDWKDDYLNVDLTFTGAPVSEALLVKVENILARIDELDQQNRSLIEAQALQEDGGIMAQYAEKVLQTLQPQFHDAFIDGQDPAPPHIQMMRKLKFKGISFVPEDTDVFACFIYCLDWRHTHKTLSCYYSENCEWPDFSIY</sequence>
<gene>
    <name evidence="2" type="ORF">WJU16_20525</name>
</gene>
<organism evidence="2 3">
    <name type="scientific">Chitinophaga pollutisoli</name>
    <dbReference type="NCBI Taxonomy" id="3133966"/>
    <lineage>
        <taxon>Bacteria</taxon>
        <taxon>Pseudomonadati</taxon>
        <taxon>Bacteroidota</taxon>
        <taxon>Chitinophagia</taxon>
        <taxon>Chitinophagales</taxon>
        <taxon>Chitinophagaceae</taxon>
        <taxon>Chitinophaga</taxon>
    </lineage>
</organism>
<evidence type="ECO:0000313" key="2">
    <source>
        <dbReference type="EMBL" id="WZN40356.1"/>
    </source>
</evidence>
<accession>A0ABZ2YKW1</accession>
<protein>
    <submittedName>
        <fullName evidence="2">Uncharacterized protein</fullName>
    </submittedName>
</protein>
<reference evidence="3" key="1">
    <citation type="submission" date="2024-03" db="EMBL/GenBank/DDBJ databases">
        <title>Chitinophaga horti sp. nov., isolated from garden soil.</title>
        <authorList>
            <person name="Lee D.S."/>
            <person name="Han D.M."/>
            <person name="Baek J.H."/>
            <person name="Choi D.G."/>
            <person name="Jeon J.H."/>
            <person name="Jeon C.O."/>
        </authorList>
    </citation>
    <scope>NUCLEOTIDE SEQUENCE [LARGE SCALE GENOMIC DNA]</scope>
    <source>
        <strain evidence="3">GPA1</strain>
    </source>
</reference>
<evidence type="ECO:0000256" key="1">
    <source>
        <dbReference type="SAM" id="Coils"/>
    </source>
</evidence>
<keyword evidence="3" id="KW-1185">Reference proteome</keyword>
<proteinExistence type="predicted"/>
<dbReference type="EMBL" id="CP149822">
    <property type="protein sequence ID" value="WZN40356.1"/>
    <property type="molecule type" value="Genomic_DNA"/>
</dbReference>
<feature type="coiled-coil region" evidence="1">
    <location>
        <begin position="43"/>
        <end position="70"/>
    </location>
</feature>
<dbReference type="Proteomes" id="UP001485459">
    <property type="component" value="Chromosome"/>
</dbReference>
<keyword evidence="1" id="KW-0175">Coiled coil</keyword>
<name>A0ABZ2YKW1_9BACT</name>
<evidence type="ECO:0000313" key="3">
    <source>
        <dbReference type="Proteomes" id="UP001485459"/>
    </source>
</evidence>
<dbReference type="RefSeq" id="WP_341835279.1">
    <property type="nucleotide sequence ID" value="NZ_CP149822.1"/>
</dbReference>